<sequence>MTDSDLADLWENAPSGHLVVDPLGVILRANTTLLDWLQYERDALCGRPISDLFTAGGRIHFTTHFAPMLRMNGTLEGVTLDLVAADGTRLPMFMTANIKTGSDGEPELARITVVEAADRRAYERELLDERRRAESESGRARAFADTLRRSLLPPVLDPPPGMEAADHYFAASPDDVGGDFYDLFPLSKDTWGFFLGDVVGKGVDAAVVTGLTRYVLRSAAVSDDDPVRVLRNLNSVLLQRLGIQRNRLCTLIYGNMLQRGDGFDVELASGGHPPPLLLGGDGSAYYADTVGGIAVGVTTTPKFVTSRLHLSPGDTLILYTDGLTEASIGVGRERYDDEGALLQFAKQHAPASASTIVGAIRDLLDSLGSGVQDDAAVLAFGVPPR</sequence>
<keyword evidence="5" id="KW-1185">Reference proteome</keyword>
<dbReference type="CDD" id="cd00130">
    <property type="entry name" value="PAS"/>
    <property type="match status" value="1"/>
</dbReference>
<proteinExistence type="predicted"/>
<name>A0ABT1MBT4_9MYCO</name>
<accession>A0ABT1MBT4</accession>
<comment type="caution">
    <text evidence="4">The sequence shown here is derived from an EMBL/GenBank/DDBJ whole genome shotgun (WGS) entry which is preliminary data.</text>
</comment>
<dbReference type="InterPro" id="IPR001932">
    <property type="entry name" value="PPM-type_phosphatase-like_dom"/>
</dbReference>
<dbReference type="SUPFAM" id="SSF81606">
    <property type="entry name" value="PP2C-like"/>
    <property type="match status" value="1"/>
</dbReference>
<dbReference type="PANTHER" id="PTHR43156:SF2">
    <property type="entry name" value="STAGE II SPORULATION PROTEIN E"/>
    <property type="match status" value="1"/>
</dbReference>
<dbReference type="PANTHER" id="PTHR43156">
    <property type="entry name" value="STAGE II SPORULATION PROTEIN E-RELATED"/>
    <property type="match status" value="1"/>
</dbReference>
<dbReference type="Proteomes" id="UP001651690">
    <property type="component" value="Unassembled WGS sequence"/>
</dbReference>
<evidence type="ECO:0000313" key="5">
    <source>
        <dbReference type="Proteomes" id="UP001651690"/>
    </source>
</evidence>
<protein>
    <submittedName>
        <fullName evidence="4">SpoIIE family protein phosphatase</fullName>
    </submittedName>
</protein>
<reference evidence="4 5" key="1">
    <citation type="submission" date="2022-06" db="EMBL/GenBank/DDBJ databases">
        <title>Mycolicibacterium sp. CAU 1645 isolated from seawater.</title>
        <authorList>
            <person name="Kim W."/>
        </authorList>
    </citation>
    <scope>NUCLEOTIDE SEQUENCE [LARGE SCALE GENOMIC DNA]</scope>
    <source>
        <strain evidence="4 5">CAU 1645</strain>
    </source>
</reference>
<feature type="domain" description="PPM-type phosphatase" evidence="3">
    <location>
        <begin position="163"/>
        <end position="382"/>
    </location>
</feature>
<evidence type="ECO:0000259" key="2">
    <source>
        <dbReference type="SMART" id="SM00091"/>
    </source>
</evidence>
<dbReference type="Pfam" id="PF13426">
    <property type="entry name" value="PAS_9"/>
    <property type="match status" value="1"/>
</dbReference>
<keyword evidence="1" id="KW-0378">Hydrolase</keyword>
<dbReference type="Gene3D" id="3.60.40.10">
    <property type="entry name" value="PPM-type phosphatase domain"/>
    <property type="match status" value="1"/>
</dbReference>
<gene>
    <name evidence="4" type="ORF">NM203_31050</name>
</gene>
<dbReference type="InterPro" id="IPR000014">
    <property type="entry name" value="PAS"/>
</dbReference>
<dbReference type="InterPro" id="IPR052016">
    <property type="entry name" value="Bact_Sigma-Reg"/>
</dbReference>
<evidence type="ECO:0000313" key="4">
    <source>
        <dbReference type="EMBL" id="MCP9276631.1"/>
    </source>
</evidence>
<dbReference type="InterPro" id="IPR035965">
    <property type="entry name" value="PAS-like_dom_sf"/>
</dbReference>
<dbReference type="RefSeq" id="WP_255064740.1">
    <property type="nucleotide sequence ID" value="NZ_JANDBD010000018.1"/>
</dbReference>
<dbReference type="SMART" id="SM00091">
    <property type="entry name" value="PAS"/>
    <property type="match status" value="1"/>
</dbReference>
<dbReference type="EMBL" id="JANDBD010000018">
    <property type="protein sequence ID" value="MCP9276631.1"/>
    <property type="molecule type" value="Genomic_DNA"/>
</dbReference>
<dbReference type="SUPFAM" id="SSF55785">
    <property type="entry name" value="PYP-like sensor domain (PAS domain)"/>
    <property type="match status" value="1"/>
</dbReference>
<evidence type="ECO:0000256" key="1">
    <source>
        <dbReference type="ARBA" id="ARBA00022801"/>
    </source>
</evidence>
<dbReference type="NCBIfam" id="TIGR00229">
    <property type="entry name" value="sensory_box"/>
    <property type="match status" value="1"/>
</dbReference>
<organism evidence="4 5">
    <name type="scientific">Mycolicibacterium arenosum</name>
    <dbReference type="NCBI Taxonomy" id="2952157"/>
    <lineage>
        <taxon>Bacteria</taxon>
        <taxon>Bacillati</taxon>
        <taxon>Actinomycetota</taxon>
        <taxon>Actinomycetes</taxon>
        <taxon>Mycobacteriales</taxon>
        <taxon>Mycobacteriaceae</taxon>
        <taxon>Mycolicibacterium</taxon>
    </lineage>
</organism>
<evidence type="ECO:0000259" key="3">
    <source>
        <dbReference type="SMART" id="SM00331"/>
    </source>
</evidence>
<dbReference type="SMART" id="SM00331">
    <property type="entry name" value="PP2C_SIG"/>
    <property type="match status" value="1"/>
</dbReference>
<dbReference type="Gene3D" id="3.30.450.20">
    <property type="entry name" value="PAS domain"/>
    <property type="match status" value="1"/>
</dbReference>
<feature type="domain" description="PAS" evidence="2">
    <location>
        <begin position="4"/>
        <end position="70"/>
    </location>
</feature>
<dbReference type="Pfam" id="PF07228">
    <property type="entry name" value="SpoIIE"/>
    <property type="match status" value="1"/>
</dbReference>
<dbReference type="InterPro" id="IPR036457">
    <property type="entry name" value="PPM-type-like_dom_sf"/>
</dbReference>